<evidence type="ECO:0000256" key="1">
    <source>
        <dbReference type="ARBA" id="ARBA00022679"/>
    </source>
</evidence>
<name>A0A9D1UPE4_9FIRM</name>
<keyword evidence="1" id="KW-0808">Transferase</keyword>
<dbReference type="SMART" id="SM00563">
    <property type="entry name" value="PlsC"/>
    <property type="match status" value="1"/>
</dbReference>
<accession>A0A9D1UPE4</accession>
<dbReference type="Proteomes" id="UP000824192">
    <property type="component" value="Unassembled WGS sequence"/>
</dbReference>
<evidence type="ECO:0000313" key="5">
    <source>
        <dbReference type="Proteomes" id="UP000824192"/>
    </source>
</evidence>
<evidence type="ECO:0000259" key="3">
    <source>
        <dbReference type="SMART" id="SM00563"/>
    </source>
</evidence>
<dbReference type="EMBL" id="DXGA01000207">
    <property type="protein sequence ID" value="HIW94768.1"/>
    <property type="molecule type" value="Genomic_DNA"/>
</dbReference>
<dbReference type="CDD" id="cd07989">
    <property type="entry name" value="LPLAT_AGPAT-like"/>
    <property type="match status" value="1"/>
</dbReference>
<feature type="domain" description="Phospholipid/glycerol acyltransferase" evidence="3">
    <location>
        <begin position="37"/>
        <end position="154"/>
    </location>
</feature>
<dbReference type="GO" id="GO:0003841">
    <property type="term" value="F:1-acylglycerol-3-phosphate O-acyltransferase activity"/>
    <property type="evidence" value="ECO:0007669"/>
    <property type="project" value="TreeGrafter"/>
</dbReference>
<reference evidence="4" key="1">
    <citation type="journal article" date="2021" name="PeerJ">
        <title>Extensive microbial diversity within the chicken gut microbiome revealed by metagenomics and culture.</title>
        <authorList>
            <person name="Gilroy R."/>
            <person name="Ravi A."/>
            <person name="Getino M."/>
            <person name="Pursley I."/>
            <person name="Horton D.L."/>
            <person name="Alikhan N.F."/>
            <person name="Baker D."/>
            <person name="Gharbi K."/>
            <person name="Hall N."/>
            <person name="Watson M."/>
            <person name="Adriaenssens E.M."/>
            <person name="Foster-Nyarko E."/>
            <person name="Jarju S."/>
            <person name="Secka A."/>
            <person name="Antonio M."/>
            <person name="Oren A."/>
            <person name="Chaudhuri R.R."/>
            <person name="La Ragione R."/>
            <person name="Hildebrand F."/>
            <person name="Pallen M.J."/>
        </authorList>
    </citation>
    <scope>NUCLEOTIDE SEQUENCE</scope>
    <source>
        <strain evidence="4">ChiGjej6B6-1540</strain>
    </source>
</reference>
<comment type="caution">
    <text evidence="4">The sequence shown here is derived from an EMBL/GenBank/DDBJ whole genome shotgun (WGS) entry which is preliminary data.</text>
</comment>
<dbReference type="PANTHER" id="PTHR10434">
    <property type="entry name" value="1-ACYL-SN-GLYCEROL-3-PHOSPHATE ACYLTRANSFERASE"/>
    <property type="match status" value="1"/>
</dbReference>
<dbReference type="Pfam" id="PF01553">
    <property type="entry name" value="Acyltransferase"/>
    <property type="match status" value="1"/>
</dbReference>
<evidence type="ECO:0000256" key="2">
    <source>
        <dbReference type="ARBA" id="ARBA00023315"/>
    </source>
</evidence>
<sequence length="201" mass="22638">MKTESWYTLIYTAVWPFMNLIHPVKAIGRENIPEGGCMICGNHTSAADPLMLVYAVKRENYQVRPMAKVELTRLPVVGFLLRKAGVFGVDRGNADVSAIRTAMKYLKSGEKVLVYPEGHRVRKSRGDVRDSKSGAAMLAVRCGVPILPVFIPEKKKFFRRTPVVFGEPYLPHTETRRGTQEEFEAITADLMERIDALEARI</sequence>
<protein>
    <submittedName>
        <fullName evidence="4">1-acyl-sn-glycerol-3-phosphate acyltransferase</fullName>
    </submittedName>
</protein>
<dbReference type="InterPro" id="IPR002123">
    <property type="entry name" value="Plipid/glycerol_acylTrfase"/>
</dbReference>
<evidence type="ECO:0000313" key="4">
    <source>
        <dbReference type="EMBL" id="HIW94768.1"/>
    </source>
</evidence>
<organism evidence="4 5">
    <name type="scientific">Candidatus Flavonifractor merdipullorum</name>
    <dbReference type="NCBI Taxonomy" id="2838590"/>
    <lineage>
        <taxon>Bacteria</taxon>
        <taxon>Bacillati</taxon>
        <taxon>Bacillota</taxon>
        <taxon>Clostridia</taxon>
        <taxon>Eubacteriales</taxon>
        <taxon>Oscillospiraceae</taxon>
        <taxon>Flavonifractor</taxon>
    </lineage>
</organism>
<keyword evidence="2 4" id="KW-0012">Acyltransferase</keyword>
<proteinExistence type="predicted"/>
<dbReference type="SUPFAM" id="SSF69593">
    <property type="entry name" value="Glycerol-3-phosphate (1)-acyltransferase"/>
    <property type="match status" value="1"/>
</dbReference>
<dbReference type="AlphaFoldDB" id="A0A9D1UPE4"/>
<dbReference type="GO" id="GO:0006654">
    <property type="term" value="P:phosphatidic acid biosynthetic process"/>
    <property type="evidence" value="ECO:0007669"/>
    <property type="project" value="TreeGrafter"/>
</dbReference>
<dbReference type="PANTHER" id="PTHR10434:SF11">
    <property type="entry name" value="1-ACYL-SN-GLYCEROL-3-PHOSPHATE ACYLTRANSFERASE"/>
    <property type="match status" value="1"/>
</dbReference>
<gene>
    <name evidence="4" type="ORF">H9868_09575</name>
</gene>
<reference evidence="4" key="2">
    <citation type="submission" date="2021-04" db="EMBL/GenBank/DDBJ databases">
        <authorList>
            <person name="Gilroy R."/>
        </authorList>
    </citation>
    <scope>NUCLEOTIDE SEQUENCE</scope>
    <source>
        <strain evidence="4">ChiGjej6B6-1540</strain>
    </source>
</reference>